<dbReference type="InterPro" id="IPR043710">
    <property type="entry name" value="DUF5650"/>
</dbReference>
<feature type="domain" description="Cadherin" evidence="8">
    <location>
        <begin position="2925"/>
        <end position="3027"/>
    </location>
</feature>
<dbReference type="PROSITE" id="PS51470">
    <property type="entry name" value="FG_GAP"/>
    <property type="match status" value="1"/>
</dbReference>
<dbReference type="Pfam" id="PF17803">
    <property type="entry name" value="Cadherin_4"/>
    <property type="match status" value="4"/>
</dbReference>
<feature type="domain" description="Cadherin" evidence="8">
    <location>
        <begin position="2109"/>
        <end position="2211"/>
    </location>
</feature>
<feature type="domain" description="Cadherin" evidence="8">
    <location>
        <begin position="2823"/>
        <end position="2925"/>
    </location>
</feature>
<dbReference type="InterPro" id="IPR050971">
    <property type="entry name" value="Cadherin-domain_protein"/>
</dbReference>
<dbReference type="Proteomes" id="UP000315017">
    <property type="component" value="Chromosome"/>
</dbReference>
<keyword evidence="4" id="KW-0106">Calcium</keyword>
<dbReference type="InterPro" id="IPR045474">
    <property type="entry name" value="GEVED"/>
</dbReference>
<dbReference type="InterPro" id="IPR040853">
    <property type="entry name" value="RapA2_cadherin-like"/>
</dbReference>
<evidence type="ECO:0000256" key="7">
    <source>
        <dbReference type="ARBA" id="ARBA00023136"/>
    </source>
</evidence>
<evidence type="ECO:0000256" key="4">
    <source>
        <dbReference type="ARBA" id="ARBA00022837"/>
    </source>
</evidence>
<feature type="domain" description="Cadherin" evidence="8">
    <location>
        <begin position="2326"/>
        <end position="2415"/>
    </location>
</feature>
<dbReference type="NCBIfam" id="NF012211">
    <property type="entry name" value="tand_rpt_95"/>
    <property type="match status" value="1"/>
</dbReference>
<evidence type="ECO:0000256" key="3">
    <source>
        <dbReference type="ARBA" id="ARBA00022737"/>
    </source>
</evidence>
<gene>
    <name evidence="9" type="primary">cya_5</name>
    <name evidence="9" type="ORF">ETAA8_39270</name>
</gene>
<proteinExistence type="predicted"/>
<evidence type="ECO:0000256" key="1">
    <source>
        <dbReference type="ARBA" id="ARBA00004370"/>
    </source>
</evidence>
<dbReference type="Gene3D" id="2.60.40.2030">
    <property type="match status" value="2"/>
</dbReference>
<keyword evidence="3" id="KW-0677">Repeat</keyword>
<feature type="domain" description="Cadherin" evidence="8">
    <location>
        <begin position="2721"/>
        <end position="2823"/>
    </location>
</feature>
<name>A0A517YFA2_9BACT</name>
<feature type="domain" description="Cadherin" evidence="8">
    <location>
        <begin position="3332"/>
        <end position="3449"/>
    </location>
</feature>
<comment type="subcellular location">
    <subcellularLocation>
        <location evidence="1">Membrane</location>
    </subcellularLocation>
</comment>
<dbReference type="PANTHER" id="PTHR24025:SF23">
    <property type="entry name" value="NEURAL-CADHERIN"/>
    <property type="match status" value="1"/>
</dbReference>
<dbReference type="CDD" id="cd11304">
    <property type="entry name" value="Cadherin_repeat"/>
    <property type="match status" value="15"/>
</dbReference>
<dbReference type="InterPro" id="IPR010221">
    <property type="entry name" value="VCBS_dom"/>
</dbReference>
<keyword evidence="10" id="KW-1185">Reference proteome</keyword>
<protein>
    <submittedName>
        <fullName evidence="9">Bifunctional hemolysin/adenylate cyclase</fullName>
    </submittedName>
</protein>
<dbReference type="Pfam" id="PF17892">
    <property type="entry name" value="Cadherin_5"/>
    <property type="match status" value="1"/>
</dbReference>
<feature type="domain" description="Cadherin" evidence="8">
    <location>
        <begin position="2211"/>
        <end position="2313"/>
    </location>
</feature>
<dbReference type="InterPro" id="IPR001343">
    <property type="entry name" value="Hemolysn_Ca-bd"/>
</dbReference>
<dbReference type="InterPro" id="IPR038081">
    <property type="entry name" value="CalX-like_sf"/>
</dbReference>
<dbReference type="Pfam" id="PF18888">
    <property type="entry name" value="DUF5650"/>
    <property type="match status" value="24"/>
</dbReference>
<evidence type="ECO:0000259" key="8">
    <source>
        <dbReference type="PROSITE" id="PS50268"/>
    </source>
</evidence>
<dbReference type="PANTHER" id="PTHR24025">
    <property type="entry name" value="DESMOGLEIN FAMILY MEMBER"/>
    <property type="match status" value="1"/>
</dbReference>
<dbReference type="InterPro" id="IPR013519">
    <property type="entry name" value="Int_alpha_beta-p"/>
</dbReference>
<dbReference type="InterPro" id="IPR002126">
    <property type="entry name" value="Cadherin-like_dom"/>
</dbReference>
<dbReference type="SUPFAM" id="SSF49313">
    <property type="entry name" value="Cadherin-like"/>
    <property type="match status" value="15"/>
</dbReference>
<dbReference type="RefSeq" id="WP_202921081.1">
    <property type="nucleotide sequence ID" value="NZ_CP036274.1"/>
</dbReference>
<dbReference type="GO" id="GO:0007156">
    <property type="term" value="P:homophilic cell adhesion via plasma membrane adhesion molecules"/>
    <property type="evidence" value="ECO:0007669"/>
    <property type="project" value="InterPro"/>
</dbReference>
<evidence type="ECO:0000313" key="9">
    <source>
        <dbReference type="EMBL" id="QDU28822.1"/>
    </source>
</evidence>
<evidence type="ECO:0000256" key="5">
    <source>
        <dbReference type="ARBA" id="ARBA00022889"/>
    </source>
</evidence>
<dbReference type="SUPFAM" id="SSF141072">
    <property type="entry name" value="CalX-like"/>
    <property type="match status" value="2"/>
</dbReference>
<dbReference type="Pfam" id="PF20009">
    <property type="entry name" value="GEVED"/>
    <property type="match status" value="1"/>
</dbReference>
<dbReference type="GO" id="GO:0005911">
    <property type="term" value="C:cell-cell junction"/>
    <property type="evidence" value="ECO:0007669"/>
    <property type="project" value="TreeGrafter"/>
</dbReference>
<dbReference type="InterPro" id="IPR015919">
    <property type="entry name" value="Cadherin-like_sf"/>
</dbReference>
<dbReference type="NCBIfam" id="TIGR01965">
    <property type="entry name" value="VCBS_repeat"/>
    <property type="match status" value="10"/>
</dbReference>
<keyword evidence="2" id="KW-0812">Transmembrane</keyword>
<feature type="domain" description="Cadherin" evidence="8">
    <location>
        <begin position="3129"/>
        <end position="3231"/>
    </location>
</feature>
<feature type="domain" description="Cadherin" evidence="8">
    <location>
        <begin position="3231"/>
        <end position="3337"/>
    </location>
</feature>
<feature type="domain" description="Cadherin" evidence="8">
    <location>
        <begin position="1803"/>
        <end position="1905"/>
    </location>
</feature>
<dbReference type="InterPro" id="IPR011049">
    <property type="entry name" value="Serralysin-like_metalloprot_C"/>
</dbReference>
<keyword evidence="6" id="KW-1133">Transmembrane helix</keyword>
<dbReference type="GO" id="GO:0016020">
    <property type="term" value="C:membrane"/>
    <property type="evidence" value="ECO:0007669"/>
    <property type="project" value="UniProtKB-SubCell"/>
</dbReference>
<dbReference type="InterPro" id="IPR041690">
    <property type="entry name" value="Cadherin_5"/>
</dbReference>
<dbReference type="GO" id="GO:0005509">
    <property type="term" value="F:calcium ion binding"/>
    <property type="evidence" value="ECO:0007669"/>
    <property type="project" value="InterPro"/>
</dbReference>
<reference evidence="9 10" key="1">
    <citation type="submission" date="2019-02" db="EMBL/GenBank/DDBJ databases">
        <title>Deep-cultivation of Planctomycetes and their phenomic and genomic characterization uncovers novel biology.</title>
        <authorList>
            <person name="Wiegand S."/>
            <person name="Jogler M."/>
            <person name="Boedeker C."/>
            <person name="Pinto D."/>
            <person name="Vollmers J."/>
            <person name="Rivas-Marin E."/>
            <person name="Kohn T."/>
            <person name="Peeters S.H."/>
            <person name="Heuer A."/>
            <person name="Rast P."/>
            <person name="Oberbeckmann S."/>
            <person name="Bunk B."/>
            <person name="Jeske O."/>
            <person name="Meyerdierks A."/>
            <person name="Storesund J.E."/>
            <person name="Kallscheuer N."/>
            <person name="Luecker S."/>
            <person name="Lage O.M."/>
            <person name="Pohl T."/>
            <person name="Merkel B.J."/>
            <person name="Hornburger P."/>
            <person name="Mueller R.-W."/>
            <person name="Bruemmer F."/>
            <person name="Labrenz M."/>
            <person name="Spormann A.M."/>
            <person name="Op den Camp H."/>
            <person name="Overmann J."/>
            <person name="Amann R."/>
            <person name="Jetten M.S.M."/>
            <person name="Mascher T."/>
            <person name="Medema M.H."/>
            <person name="Devos D.P."/>
            <person name="Kaster A.-K."/>
            <person name="Ovreas L."/>
            <person name="Rohde M."/>
            <person name="Galperin M.Y."/>
            <person name="Jogler C."/>
        </authorList>
    </citation>
    <scope>NUCLEOTIDE SEQUENCE [LARGE SCALE GENOMIC DNA]</scope>
    <source>
        <strain evidence="9 10">ETA_A8</strain>
    </source>
</reference>
<feature type="domain" description="Cadherin" evidence="8">
    <location>
        <begin position="1905"/>
        <end position="2007"/>
    </location>
</feature>
<sequence>MLDRTKWLWNRFFSRKQSISKSASPSRRRRAFLEPLEDRRVLAANFAEFIDPKPSPGNQFGQSVVTLITGNVVITSPRDDAGGTDAGAVYLFNGSTGALISTLLGSHANDQVGSQGVAELANGNFVVHSPNWDNGAIVNAGAVTWGNGVTGISGNVSSTNSLVGSTASDQVGNVSIRALTNGNYVVQSPFWNNGAANDAGAVTWGNGLTGIVGAITSANSLVGSQGGDRVSSATVLTNGNYVVSSPSWDNGATADVGAVIWGNGLTGTVGTVSAANSLVGTQASDRVSSNGVTALANGNYVVASDEWNNGATADAGAVTWGNGSTGIVGAVSSANSLVGTHASDQIGSDFIVELTNGNYVVRSPNWDNGAIADAGAVTWGNGLTGTVGAVTTANSLVGSKASDQVGSSSVMALTNGNYVVASFNWDNGTTVDAGAVTWGNGLTGIVGAVTAANSLVGTKANDFVGVGGITALVNGNYVVSSSSWDNGTTVDAGAVTWGNGNTGIVGAVTAANSLVGTKANDQIGSSVNAVTALTNGNYVVRSPNWDNGATADAGAVTWGNGNTGTVGAVTTANSLVGTQANDRVGSISVTALSNGNYVVSSSSWKNGAISNAGAVTWGNGSMGTVGAVTTANSLVGSQTSDSVGHDGVTALASGSYVVRSTFWNNGATADAGAVTWGNGLEGIVGAVTSANSLVGSQTSDQVGSGGITALANGNYIVRTQNWDNGTVANAGAVTWGNGVLGVSGVISVANSAIGDATSTSLTIPATDDVNDTFFGRFAVAGGDRIRVGSQSSGFSPAATFTEFIDPNPAPGNGFGTSVVTLATGNVVITSPNDDAGGANAGAVYLFNGSTGALISTLLGSHTNDQIGNGGITALATGNFVVRSQFWDNGAITNAGAVTWGSGVTGISGTVSSANSLVGSQTSDQIGNGGVVALTNGNYVVSSYAWDNGAIADVGAATWGSGVTGISGVVSAANSLVGTQASDIVGDTGSNNTIIALTNGNYVVSSQFWDNGANSNAGAVTWGNGLTGISGAVTSANSLVGSQTQDEVGINGVTALTNGNYVVNSQNWNNGAIVDAGAVTWGDGFKGITGIVTSANSLVGTTANDRLGGGSTDVTALANGNYVVSSDSWDNGGIVDAGAVTWGNGFTGIVGAVTSANSLVGTHTSDRVGIDDVTALTNGNYVVSSHLWDNGAIADAGAVTWGNGLRGVVGAVTSANSLVGSQAGDQVGSQSVYVLTNSNYVVRSLSWNNGAIADAGAVTWGNGFRGISGTVSTANSLVGSHSSDNVGSFGVAVLANGNYVVSSHTWDNGSTVDAGAATWGNGLSGIVGNVTSANSLVGTQANDQVGQGATALANGNYVVRSLSWNNGATVDAGAATWGNGLTGIVGAVTSANSLVGTTASDFVGSNGITALTNGNYVVLSQNWDNGAITNAGAATWGSGVTGIAGVVTSANSLVGSQTGDVVGSSGATALTNGNYVVRSPGWDNVAINNAGAVTWGSGVTGVTGIVTSANSAIGTSAFTNLSGIVVDNVNTSFFGRFLTEGGGRVRVGSQVTGFAPPYSALVSIVNDGDAAEAATPTNGKFKVELTAASTTDTIVSYTVQVASTATDGTGTGDYETLTGSVKIFAGDLSADIDVLVHDDSLVELAESVIVKITGTDNANITVDTGADEATVTITNDDSAVVSLGSPTITEGGQLAFSVTINNPVDVAVTANRSTADGLTNPATTADSDYSPLTSTSVQLFAAGSTAAFTINVDTGPDSKVELDEQVRLILDTLSVGGRLVTFDGAGATLTGVGTITNDDSAFTFTSPAAVNAAENQTAVTTVVASDADLPEQTVTYTITGGADAGKFSLTSGGVLTFQAAPNFELPTDAGANNVYEVEVTANDGNGGLTIQTISVTVTDVNDVPVFTSLATASVPENQTAVITVAASDADLPAQTVTYTITGGADAGKFSLTMGGVLTFQTAPNFELPTDSGANNVYEVEVTANDGNGGLTIQSISVSVTDVNDVPVFTSLATASAAENQTAVTTVVASDADLPAQTVTYTITGGADAAKFSLTTGGVLTFQTAPNFELPTDVGTNNVYEVEVTANDGNGGLTIQTISVTVTDVNDAPLFTSSATVSVPENQTAVTTVVASDADLPAQTVTYTITGGADAGKFSLTSGGVLTFQAAPNFELPTDAGANNVYEVQVTANDGNGGLTIQTISVTVTDVNDVPVFTSLATASVPENQTAVITVAASDADLPAQTVTYTITGGADAAKFSLTTGGVLTFQTAPNFELPTDAGTNNVYEVEVTANDGNGGLTIQTISVSVTDVNDAPVFTSLATASAAENQTAVITVAASDADLPAQTVTYTITGGADAAKFSLTTGGVLTFQTAPNFELPTDAGTNNVYEVEVTANDGNGGLTIQTISVSVTDVNDAPVFTSLATASAAENQTAVTTVVASDADLPAQTVTYTITGGADAGKFSLTTGGVLTFQTAPNFELPTDAGTNNVYEVEVTANDGNGGLTIQTISVSVTDVNDAPVFTSLATASAAENQTAVTTVVASDADLPAQTVTYTITGGADAGKFSLTTGGVLTFQTAPNFELPTDAGTNNVYEVEVTANDGNGGLTIQTISVSVTDVNDAPVFTSLATASAAENQTAVTTVVASDADLPAQTVTYTITGGADAGKFSLTSGGVLTFQAAPNFELPTDAGANNVYEVQVTANDGNGGLTIQTISVTVTDVNDVPVFTSLATASVPENQTAVITVAASDADLPAQTVTYTITGGADAAKFSLTTGGVLTFQTAPNFELPTDVGTNNVYEVEVTANDGNGGLTIQTISVTVTDVNDAPLFTSSATVSVPENQTAVTTVVASDADLPAQTVTYTITGGADAGKFSLTSGGVLTFQAAPNFELPTDAGANNVYEVQVTANDGNGGLTIQTISVTVTDVNDVPVFTSLATASVPENQTAVITVAASDADLPAQTVTYTITGGADAAKFSLTTGGVLTFQTAPNFELPTDAGTNNVYEVEVTANDGNGGLTIQTISVSVTDVNDVPVFTSLATASVPENQTAVITVAASDADLPAQTVTYTITGGADAGKFSLTMGGVLTFQTAPNFELPTDSGANNVYEVEVTANDGNGGLTIQSISVSVTDVNDVPVFTSLATASAAENQQAVTTVAASDADLPAQTVTYTITGGADAGKFSLTTGGVLTFQAAPNFELPTDAGANNVYEVQVTANDGNGGLTIQTISVTVTDVNDAPVFTSLATASVPENQTAVTTVVASDADLPAQTVTYTITGGADSGKFSLTTGGVLTFQTAPNFELPTDAGANNVYEVQVTANDGNGGLTIQSISVTVTDVNDSPVANPNTASTTENAPVTTDVIANDTDPDTTDVLSLAPGFSIASATFDTNNSPITISTATVTQSGNSIVFDPGTDFDFLPAGQTATVLINYTVQDDNDPALTSSSTLTITVNGENDAPIGNVDSYTTAEETQLTIAARGVLENDTDVDFGTTLNAHSFTQPTHGGVALNANGSFTYTPFANYYGPDSFRYRVTDGISPTSLITVTLDVTATEDYDFGDAPASYGVASHFEGAGFTGGPDNSGPLLGTRDFEAANQASPNANGDDLNSTDDEDGVSFSATTLVPRFNTTITVNASTAGKLDAWIDFNSNDQFDPAEKIASGLAVAAGSNTLVVQVPDSAVAGITYARFRISTDGSELPTGPATDGEVEDHQLTIQALPVGSAQVIDDPENPGPLNPDVLVINGNENVSDAIVVRAKNGIATVYIAPTVSIGSFPLSSFGRIVIFGRSGNDSIVIESTTTNPITKPSTIYGDAGRDTISGGGGPDIIIGGDGNDVMAGNAGDDTFVGGDGYDTMSGDAGNDTFVSGLGNDKIVGGAGIDTIVEMTGSAIVSATSIRVGLSADSYSQIERIELKGTTGPESFVFSGVTASVTIDGQGGGDTVSYTGDGNFVLTDALLTRTSGTTTATVNMNGIVSATLTGGSSTNKFTVTDWTKPLNVIGAGGTDTIESTGSTGFVLSPTLLQRPSKPNVTISTIENAVLTSVTGAVDSTFTIDNWAGTADLKADGGVDTLKVTDNASSMTLSSTTLTRTGRGTIKHSGFEAAELKGGTSANTINASTFSGNLIIDGDAGNDTLTGGSGPTTLIGGIGNDKLTSGNGTSTLYGGDGNDTLTSGNGAALLFGQAGNDTLTSGKGIAVLVGGTGNDTLKVGAAPVAGTIGHAILIGGAGNDKLTGGSGADVLIGSATSIDSNDAALIALLNVWNTDVPYSTRVANVTAQLGAPVTGDSKIDTMLGGTSTDLFFAELGETLSDRIASTETRVNEA</sequence>
<feature type="domain" description="Cadherin" evidence="8">
    <location>
        <begin position="3027"/>
        <end position="3129"/>
    </location>
</feature>
<feature type="domain" description="Cadherin" evidence="8">
    <location>
        <begin position="2632"/>
        <end position="2721"/>
    </location>
</feature>
<feature type="domain" description="Cadherin" evidence="8">
    <location>
        <begin position="2428"/>
        <end position="2517"/>
    </location>
</feature>
<feature type="domain" description="Cadherin" evidence="8">
    <location>
        <begin position="2020"/>
        <end position="2109"/>
    </location>
</feature>
<dbReference type="Pfam" id="PF00353">
    <property type="entry name" value="HemolysinCabind"/>
    <property type="match status" value="5"/>
</dbReference>
<keyword evidence="7" id="KW-0472">Membrane</keyword>
<dbReference type="KEGG" id="aagg:ETAA8_39270"/>
<dbReference type="Gene3D" id="2.60.40.60">
    <property type="entry name" value="Cadherins"/>
    <property type="match status" value="15"/>
</dbReference>
<dbReference type="SUPFAM" id="SSF51120">
    <property type="entry name" value="beta-Roll"/>
    <property type="match status" value="2"/>
</dbReference>
<keyword evidence="5" id="KW-0130">Cell adhesion</keyword>
<evidence type="ECO:0000256" key="6">
    <source>
        <dbReference type="ARBA" id="ARBA00022989"/>
    </source>
</evidence>
<accession>A0A517YFA2</accession>
<organism evidence="9 10">
    <name type="scientific">Anatilimnocola aggregata</name>
    <dbReference type="NCBI Taxonomy" id="2528021"/>
    <lineage>
        <taxon>Bacteria</taxon>
        <taxon>Pseudomonadati</taxon>
        <taxon>Planctomycetota</taxon>
        <taxon>Planctomycetia</taxon>
        <taxon>Pirellulales</taxon>
        <taxon>Pirellulaceae</taxon>
        <taxon>Anatilimnocola</taxon>
    </lineage>
</organism>
<dbReference type="Pfam" id="PF17963">
    <property type="entry name" value="Big_9"/>
    <property type="match status" value="8"/>
</dbReference>
<dbReference type="EMBL" id="CP036274">
    <property type="protein sequence ID" value="QDU28822.1"/>
    <property type="molecule type" value="Genomic_DNA"/>
</dbReference>
<dbReference type="PRINTS" id="PR00313">
    <property type="entry name" value="CABNDNGRPT"/>
</dbReference>
<dbReference type="PROSITE" id="PS50268">
    <property type="entry name" value="CADHERIN_2"/>
    <property type="match status" value="16"/>
</dbReference>
<evidence type="ECO:0000256" key="2">
    <source>
        <dbReference type="ARBA" id="ARBA00022692"/>
    </source>
</evidence>
<dbReference type="SMART" id="SM00112">
    <property type="entry name" value="CA"/>
    <property type="match status" value="15"/>
</dbReference>
<evidence type="ECO:0000313" key="10">
    <source>
        <dbReference type="Proteomes" id="UP000315017"/>
    </source>
</evidence>
<feature type="domain" description="Cadherin" evidence="8">
    <location>
        <begin position="2530"/>
        <end position="2619"/>
    </location>
</feature>
<dbReference type="SMART" id="SM00191">
    <property type="entry name" value="Int_alpha"/>
    <property type="match status" value="2"/>
</dbReference>